<keyword evidence="11 13" id="KW-0030">Aminoacyl-tRNA synthetase</keyword>
<feature type="short sequence motif" description="'HIGH' region" evidence="13">
    <location>
        <begin position="30"/>
        <end position="40"/>
    </location>
</feature>
<comment type="similarity">
    <text evidence="2 13">Belongs to the class-I aminoacyl-tRNA synthetase family.</text>
</comment>
<dbReference type="EMBL" id="VIAE01000003">
    <property type="protein sequence ID" value="TVY12304.1"/>
    <property type="molecule type" value="Genomic_DNA"/>
</dbReference>
<dbReference type="SUPFAM" id="SSF47323">
    <property type="entry name" value="Anticodon-binding domain of a subclass of class I aminoacyl-tRNA synthetases"/>
    <property type="match status" value="1"/>
</dbReference>
<dbReference type="Proteomes" id="UP000320078">
    <property type="component" value="Unassembled WGS sequence"/>
</dbReference>
<dbReference type="PANTHER" id="PTHR10890:SF3">
    <property type="entry name" value="CYSTEINE--TRNA LIGASE, CYTOPLASMIC"/>
    <property type="match status" value="1"/>
</dbReference>
<dbReference type="GO" id="GO:0004817">
    <property type="term" value="F:cysteine-tRNA ligase activity"/>
    <property type="evidence" value="ECO:0007669"/>
    <property type="project" value="UniProtKB-UniRule"/>
</dbReference>
<name>A0A559KJJ4_9MOLU</name>
<comment type="cofactor">
    <cofactor evidence="13">
        <name>Zn(2+)</name>
        <dbReference type="ChEBI" id="CHEBI:29105"/>
    </cofactor>
    <text evidence="13">Binds 1 zinc ion per subunit.</text>
</comment>
<proteinExistence type="inferred from homology"/>
<feature type="binding site" evidence="13">
    <location>
        <position position="267"/>
    </location>
    <ligand>
        <name>ATP</name>
        <dbReference type="ChEBI" id="CHEBI:30616"/>
    </ligand>
</feature>
<evidence type="ECO:0000256" key="4">
    <source>
        <dbReference type="ARBA" id="ARBA00022490"/>
    </source>
</evidence>
<feature type="short sequence motif" description="'KMSKS' region" evidence="13">
    <location>
        <begin position="264"/>
        <end position="268"/>
    </location>
</feature>
<dbReference type="Pfam" id="PF01406">
    <property type="entry name" value="tRNA-synt_1e"/>
    <property type="match status" value="1"/>
</dbReference>
<organism evidence="15 16">
    <name type="scientific">Candidatus Phytoplasma pini</name>
    <dbReference type="NCBI Taxonomy" id="267362"/>
    <lineage>
        <taxon>Bacteria</taxon>
        <taxon>Bacillati</taxon>
        <taxon>Mycoplasmatota</taxon>
        <taxon>Mollicutes</taxon>
        <taxon>Acholeplasmatales</taxon>
        <taxon>Acholeplasmataceae</taxon>
        <taxon>Candidatus Phytoplasma</taxon>
    </lineage>
</organism>
<dbReference type="InterPro" id="IPR014729">
    <property type="entry name" value="Rossmann-like_a/b/a_fold"/>
</dbReference>
<dbReference type="Gene3D" id="1.20.120.1910">
    <property type="entry name" value="Cysteine-tRNA ligase, C-terminal anti-codon recognition domain"/>
    <property type="match status" value="1"/>
</dbReference>
<dbReference type="SUPFAM" id="SSF52374">
    <property type="entry name" value="Nucleotidylyl transferase"/>
    <property type="match status" value="1"/>
</dbReference>
<evidence type="ECO:0000256" key="9">
    <source>
        <dbReference type="ARBA" id="ARBA00022840"/>
    </source>
</evidence>
<dbReference type="SMART" id="SM00840">
    <property type="entry name" value="DALR_2"/>
    <property type="match status" value="1"/>
</dbReference>
<dbReference type="Gene3D" id="3.40.50.620">
    <property type="entry name" value="HUPs"/>
    <property type="match status" value="1"/>
</dbReference>
<dbReference type="GO" id="GO:0005524">
    <property type="term" value="F:ATP binding"/>
    <property type="evidence" value="ECO:0007669"/>
    <property type="project" value="UniProtKB-UniRule"/>
</dbReference>
<evidence type="ECO:0000256" key="1">
    <source>
        <dbReference type="ARBA" id="ARBA00004496"/>
    </source>
</evidence>
<dbReference type="PANTHER" id="PTHR10890">
    <property type="entry name" value="CYSTEINYL-TRNA SYNTHETASE"/>
    <property type="match status" value="1"/>
</dbReference>
<protein>
    <recommendedName>
        <fullName evidence="13">Cysteine--tRNA ligase</fullName>
        <ecNumber evidence="13">6.1.1.16</ecNumber>
    </recommendedName>
    <alternativeName>
        <fullName evidence="13">Cysteinyl-tRNA synthetase</fullName>
        <shortName evidence="13">CysRS</shortName>
    </alternativeName>
</protein>
<comment type="catalytic activity">
    <reaction evidence="12 13">
        <text>tRNA(Cys) + L-cysteine + ATP = L-cysteinyl-tRNA(Cys) + AMP + diphosphate</text>
        <dbReference type="Rhea" id="RHEA:17773"/>
        <dbReference type="Rhea" id="RHEA-COMP:9661"/>
        <dbReference type="Rhea" id="RHEA-COMP:9679"/>
        <dbReference type="ChEBI" id="CHEBI:30616"/>
        <dbReference type="ChEBI" id="CHEBI:33019"/>
        <dbReference type="ChEBI" id="CHEBI:35235"/>
        <dbReference type="ChEBI" id="CHEBI:78442"/>
        <dbReference type="ChEBI" id="CHEBI:78517"/>
        <dbReference type="ChEBI" id="CHEBI:456215"/>
        <dbReference type="EC" id="6.1.1.16"/>
    </reaction>
</comment>
<keyword evidence="16" id="KW-1185">Reference proteome</keyword>
<evidence type="ECO:0000259" key="14">
    <source>
        <dbReference type="SMART" id="SM00840"/>
    </source>
</evidence>
<evidence type="ECO:0000256" key="12">
    <source>
        <dbReference type="ARBA" id="ARBA00047398"/>
    </source>
</evidence>
<dbReference type="EC" id="6.1.1.16" evidence="13"/>
<evidence type="ECO:0000256" key="8">
    <source>
        <dbReference type="ARBA" id="ARBA00022833"/>
    </source>
</evidence>
<evidence type="ECO:0000256" key="10">
    <source>
        <dbReference type="ARBA" id="ARBA00022917"/>
    </source>
</evidence>
<dbReference type="NCBIfam" id="TIGR00435">
    <property type="entry name" value="cysS"/>
    <property type="match status" value="1"/>
</dbReference>
<gene>
    <name evidence="13 15" type="primary">cysS</name>
    <name evidence="15" type="ORF">MDPP_00184</name>
</gene>
<dbReference type="InterPro" id="IPR015273">
    <property type="entry name" value="Cys-tRNA-synt_Ia_DALR"/>
</dbReference>
<dbReference type="GO" id="GO:0006423">
    <property type="term" value="P:cysteinyl-tRNA aminoacylation"/>
    <property type="evidence" value="ECO:0007669"/>
    <property type="project" value="UniProtKB-UniRule"/>
</dbReference>
<evidence type="ECO:0000256" key="3">
    <source>
        <dbReference type="ARBA" id="ARBA00011245"/>
    </source>
</evidence>
<keyword evidence="10 13" id="KW-0648">Protein biosynthesis</keyword>
<keyword evidence="4 13" id="KW-0963">Cytoplasm</keyword>
<evidence type="ECO:0000256" key="11">
    <source>
        <dbReference type="ARBA" id="ARBA00023146"/>
    </source>
</evidence>
<dbReference type="RefSeq" id="WP_144658334.1">
    <property type="nucleotide sequence ID" value="NZ_VIAE01000003.1"/>
</dbReference>
<dbReference type="InterPro" id="IPR024909">
    <property type="entry name" value="Cys-tRNA/MSH_ligase"/>
</dbReference>
<dbReference type="PRINTS" id="PR00983">
    <property type="entry name" value="TRNASYNTHCYS"/>
</dbReference>
<evidence type="ECO:0000256" key="5">
    <source>
        <dbReference type="ARBA" id="ARBA00022598"/>
    </source>
</evidence>
<dbReference type="OrthoDB" id="9815130at2"/>
<evidence type="ECO:0000256" key="6">
    <source>
        <dbReference type="ARBA" id="ARBA00022723"/>
    </source>
</evidence>
<feature type="binding site" evidence="13">
    <location>
        <position position="28"/>
    </location>
    <ligand>
        <name>Zn(2+)</name>
        <dbReference type="ChEBI" id="CHEBI:29105"/>
    </ligand>
</feature>
<keyword evidence="8 13" id="KW-0862">Zinc</keyword>
<accession>A0A559KJJ4</accession>
<dbReference type="HAMAP" id="MF_00041">
    <property type="entry name" value="Cys_tRNA_synth"/>
    <property type="match status" value="1"/>
</dbReference>
<keyword evidence="9 13" id="KW-0067">ATP-binding</keyword>
<feature type="binding site" evidence="13">
    <location>
        <position position="232"/>
    </location>
    <ligand>
        <name>Zn(2+)</name>
        <dbReference type="ChEBI" id="CHEBI:29105"/>
    </ligand>
</feature>
<keyword evidence="5 13" id="KW-0436">Ligase</keyword>
<evidence type="ECO:0000313" key="16">
    <source>
        <dbReference type="Proteomes" id="UP000320078"/>
    </source>
</evidence>
<dbReference type="InterPro" id="IPR032678">
    <property type="entry name" value="tRNA-synt_1_cat_dom"/>
</dbReference>
<dbReference type="Pfam" id="PF09190">
    <property type="entry name" value="DALR_2"/>
    <property type="match status" value="1"/>
</dbReference>
<feature type="binding site" evidence="13">
    <location>
        <position position="207"/>
    </location>
    <ligand>
        <name>Zn(2+)</name>
        <dbReference type="ChEBI" id="CHEBI:29105"/>
    </ligand>
</feature>
<comment type="subcellular location">
    <subcellularLocation>
        <location evidence="1 13">Cytoplasm</location>
    </subcellularLocation>
</comment>
<evidence type="ECO:0000256" key="2">
    <source>
        <dbReference type="ARBA" id="ARBA00005594"/>
    </source>
</evidence>
<comment type="subunit">
    <text evidence="3 13">Monomer.</text>
</comment>
<keyword evidence="6 13" id="KW-0479">Metal-binding</keyword>
<dbReference type="AlphaFoldDB" id="A0A559KJJ4"/>
<comment type="caution">
    <text evidence="15">The sequence shown here is derived from an EMBL/GenBank/DDBJ whole genome shotgun (WGS) entry which is preliminary data.</text>
</comment>
<keyword evidence="7 13" id="KW-0547">Nucleotide-binding</keyword>
<evidence type="ECO:0000313" key="15">
    <source>
        <dbReference type="EMBL" id="TVY12304.1"/>
    </source>
</evidence>
<dbReference type="InterPro" id="IPR015803">
    <property type="entry name" value="Cys-tRNA-ligase"/>
</dbReference>
<evidence type="ECO:0000256" key="13">
    <source>
        <dbReference type="HAMAP-Rule" id="MF_00041"/>
    </source>
</evidence>
<dbReference type="GO" id="GO:0005829">
    <property type="term" value="C:cytosol"/>
    <property type="evidence" value="ECO:0007669"/>
    <property type="project" value="TreeGrafter"/>
</dbReference>
<dbReference type="InterPro" id="IPR009080">
    <property type="entry name" value="tRNAsynth_Ia_anticodon-bd"/>
</dbReference>
<evidence type="ECO:0000256" key="7">
    <source>
        <dbReference type="ARBA" id="ARBA00022741"/>
    </source>
</evidence>
<feature type="binding site" evidence="13">
    <location>
        <position position="236"/>
    </location>
    <ligand>
        <name>Zn(2+)</name>
        <dbReference type="ChEBI" id="CHEBI:29105"/>
    </ligand>
</feature>
<dbReference type="GO" id="GO:0008270">
    <property type="term" value="F:zinc ion binding"/>
    <property type="evidence" value="ECO:0007669"/>
    <property type="project" value="UniProtKB-UniRule"/>
</dbReference>
<sequence length="438" mass="51982">MLKIYNSLQRKKENLNIKNKQKMNIYVCGPTVYDHLHIGNTRNLIFFDLLKRYLTTLGIQIYLVVNITDLDDKIIQVALSQKTTEKNISNKYTNYFFKLLKKLEIDLIDEFPLVTDNIKDIVLYVDELIKKGYAYSTKSGIYFRVHLIENYGILSKQVLNKLKKNVRKELDIEKENSEDFILWKRTEIGVKYPSPWFFGRPGWHTECVVLIKKIFKTTIDIHGGGSDLKFPHHENEIAQFFASDKKPLANFFMHIGQVNYQQQKMSKSTGNIIFTKDLLKKYEVNSIKLLFLSYHYSQPIDYSDDLIKFFEQKYNKLIFILNKNNFKIVFNKIKKSEIIDYYIQKFRSLMDNDFNTANVVTLIEELCKIINKSNDLIFLTKLQNTLLYLFNTLGIKIKLKEITIEKINLYQKWKKFLKEKNFQKADILRNILKKENIL</sequence>
<reference evidence="15 16" key="1">
    <citation type="submission" date="2019-06" db="EMBL/GenBank/DDBJ databases">
        <title>Draft Genome Sequence of Candidatus Phytoplasma pini-Related Strain MDPP: A Resource for Comparative Genomics of Gymnosperm-infecting Phytoplasmas.</title>
        <authorList>
            <person name="Cai W."/>
            <person name="Costanzo S."/>
            <person name="Shao J."/>
            <person name="Zhao Y."/>
            <person name="Davis R."/>
        </authorList>
    </citation>
    <scope>NUCLEOTIDE SEQUENCE [LARGE SCALE GENOMIC DNA]</scope>
    <source>
        <strain evidence="15 16">MDPP</strain>
    </source>
</reference>
<feature type="domain" description="Cysteinyl-tRNA synthetase class Ia DALR" evidence="14">
    <location>
        <begin position="345"/>
        <end position="399"/>
    </location>
</feature>